<evidence type="ECO:0000256" key="4">
    <source>
        <dbReference type="RuleBase" id="RU003560"/>
    </source>
</evidence>
<dbReference type="PROSITE" id="PS00600">
    <property type="entry name" value="AA_TRANSFER_CLASS_3"/>
    <property type="match status" value="1"/>
</dbReference>
<dbReference type="RefSeq" id="WP_114585890.1">
    <property type="nucleotide sequence ID" value="NZ_CP031148.1"/>
</dbReference>
<dbReference type="PANTHER" id="PTHR43094">
    <property type="entry name" value="AMINOTRANSFERASE"/>
    <property type="match status" value="1"/>
</dbReference>
<dbReference type="KEGG" id="haq:DU484_09865"/>
<keyword evidence="3 4" id="KW-0663">Pyridoxal phosphate</keyword>
<dbReference type="Gene3D" id="3.90.1150.10">
    <property type="entry name" value="Aspartate Aminotransferase, domain 1"/>
    <property type="match status" value="1"/>
</dbReference>
<dbReference type="InterPro" id="IPR015422">
    <property type="entry name" value="PyrdxlP-dep_Trfase_small"/>
</dbReference>
<evidence type="ECO:0000313" key="8">
    <source>
        <dbReference type="Proteomes" id="UP000252985"/>
    </source>
</evidence>
<dbReference type="OrthoDB" id="6534at2157"/>
<dbReference type="CDD" id="cd00610">
    <property type="entry name" value="OAT_like"/>
    <property type="match status" value="1"/>
</dbReference>
<evidence type="ECO:0000256" key="5">
    <source>
        <dbReference type="SAM" id="MobiDB-lite"/>
    </source>
</evidence>
<dbReference type="PANTHER" id="PTHR43094:SF1">
    <property type="entry name" value="AMINOTRANSFERASE CLASS-III"/>
    <property type="match status" value="1"/>
</dbReference>
<evidence type="ECO:0000256" key="3">
    <source>
        <dbReference type="ARBA" id="ARBA00022898"/>
    </source>
</evidence>
<dbReference type="GO" id="GO:0008483">
    <property type="term" value="F:transaminase activity"/>
    <property type="evidence" value="ECO:0007669"/>
    <property type="project" value="UniProtKB-KW"/>
</dbReference>
<dbReference type="KEGG" id="haj:DU500_10115"/>
<dbReference type="GO" id="GO:0030170">
    <property type="term" value="F:pyridoxal phosphate binding"/>
    <property type="evidence" value="ECO:0007669"/>
    <property type="project" value="InterPro"/>
</dbReference>
<dbReference type="FunFam" id="3.40.640.10:FF:000004">
    <property type="entry name" value="Acetylornithine aminotransferase"/>
    <property type="match status" value="1"/>
</dbReference>
<dbReference type="AlphaFoldDB" id="A0A345ED58"/>
<proteinExistence type="inferred from homology"/>
<dbReference type="InterPro" id="IPR015424">
    <property type="entry name" value="PyrdxlP-dep_Trfase"/>
</dbReference>
<accession>A0A345E3I2</accession>
<evidence type="ECO:0000313" key="6">
    <source>
        <dbReference type="EMBL" id="AXG06754.1"/>
    </source>
</evidence>
<keyword evidence="7" id="KW-0808">Transferase</keyword>
<dbReference type="InterPro" id="IPR015421">
    <property type="entry name" value="PyrdxlP-dep_Trfase_major"/>
</dbReference>
<dbReference type="EMBL" id="CP031150">
    <property type="protein sequence ID" value="AXG06754.1"/>
    <property type="molecule type" value="Genomic_DNA"/>
</dbReference>
<dbReference type="SUPFAM" id="SSF53383">
    <property type="entry name" value="PLP-dependent transferases"/>
    <property type="match status" value="1"/>
</dbReference>
<dbReference type="Proteomes" id="UP000252985">
    <property type="component" value="Chromosome"/>
</dbReference>
<gene>
    <name evidence="7" type="ORF">DU484_09865</name>
    <name evidence="6" type="ORF">DU500_10115</name>
</gene>
<feature type="region of interest" description="Disordered" evidence="5">
    <location>
        <begin position="1"/>
        <end position="22"/>
    </location>
</feature>
<protein>
    <submittedName>
        <fullName evidence="7">Aminotransferase class III-fold pyridoxal phosphate-dependent enzyme</fullName>
    </submittedName>
</protein>
<dbReference type="InterPro" id="IPR049704">
    <property type="entry name" value="Aminotrans_3_PPA_site"/>
</dbReference>
<accession>A0A345ED58</accession>
<reference evidence="7 8" key="1">
    <citation type="submission" date="2018-07" db="EMBL/GenBank/DDBJ databases">
        <title>Genome sequences of Haloplanus sp. CBA1112.</title>
        <authorList>
            <person name="Kim Y.B."/>
            <person name="Roh S.W."/>
        </authorList>
    </citation>
    <scope>NUCLEOTIDE SEQUENCE [LARGE SCALE GENOMIC DNA]</scope>
    <source>
        <strain evidence="7 8">CBA1112</strain>
    </source>
</reference>
<dbReference type="PIRSF" id="PIRSF000521">
    <property type="entry name" value="Transaminase_4ab_Lys_Orn"/>
    <property type="match status" value="1"/>
</dbReference>
<reference evidence="6 9" key="2">
    <citation type="submission" date="2018-07" db="EMBL/GenBank/DDBJ databases">
        <title>Genome sequences of Haloplanus sp. CBA1113.</title>
        <authorList>
            <person name="Kim Y.B."/>
            <person name="Roh S.W."/>
        </authorList>
    </citation>
    <scope>NUCLEOTIDE SEQUENCE [LARGE SCALE GENOMIC DNA]</scope>
    <source>
        <strain evidence="6 9">CBA1113</strain>
    </source>
</reference>
<dbReference type="Gene3D" id="3.40.640.10">
    <property type="entry name" value="Type I PLP-dependent aspartate aminotransferase-like (Major domain)"/>
    <property type="match status" value="1"/>
</dbReference>
<dbReference type="InterPro" id="IPR005814">
    <property type="entry name" value="Aminotrans_3"/>
</dbReference>
<evidence type="ECO:0000313" key="7">
    <source>
        <dbReference type="EMBL" id="AXG10130.1"/>
    </source>
</evidence>
<evidence type="ECO:0000256" key="1">
    <source>
        <dbReference type="ARBA" id="ARBA00001933"/>
    </source>
</evidence>
<dbReference type="GeneID" id="37287285"/>
<keyword evidence="7" id="KW-0032">Aminotransferase</keyword>
<comment type="similarity">
    <text evidence="2 4">Belongs to the class-III pyridoxal-phosphate-dependent aminotransferase family.</text>
</comment>
<evidence type="ECO:0000313" key="9">
    <source>
        <dbReference type="Proteomes" id="UP000253273"/>
    </source>
</evidence>
<dbReference type="Proteomes" id="UP000253273">
    <property type="component" value="Chromosome"/>
</dbReference>
<dbReference type="GO" id="GO:0005829">
    <property type="term" value="C:cytosol"/>
    <property type="evidence" value="ECO:0007669"/>
    <property type="project" value="TreeGrafter"/>
</dbReference>
<evidence type="ECO:0000256" key="2">
    <source>
        <dbReference type="ARBA" id="ARBA00008954"/>
    </source>
</evidence>
<comment type="cofactor">
    <cofactor evidence="1">
        <name>pyridoxal 5'-phosphate</name>
        <dbReference type="ChEBI" id="CHEBI:597326"/>
    </cofactor>
</comment>
<dbReference type="EMBL" id="CP031148">
    <property type="protein sequence ID" value="AXG10130.1"/>
    <property type="molecule type" value="Genomic_DNA"/>
</dbReference>
<dbReference type="Pfam" id="PF00202">
    <property type="entry name" value="Aminotran_3"/>
    <property type="match status" value="1"/>
</dbReference>
<sequence length="442" mass="47020">MSEQAPEPAAGPTTGTIPHWSHGDDDPLTIVDGDGVTVYDDDGTAYLDFIAQLYCVNAGHGEERIADAIAEQASKVAYVASAKHNDARSELAGRLADITPGDLDDVFFSVSGSEANESAVQFAREYTGARKVLTRYQSYHGATYGAASLTGDPETRNAMGRGAETTGAAKFLPPLTYRSPFDGDTPEAIAKQAADHLEYVIHNEGPDSIAAILMEPVGGTSGAYTAPADYWQRVRALCDEYDILLIADEVITGFGRCGEWFGIDTEDVVPDLLTFAKGVTSAYVPLAGVAVRPEIAAHLRESGIDVGQTFAGHPVACAAGVAALDVYEDGLIENARERSEHLEARLRELERHDAVGNVRGRGLLWAVSFADPETGEPYLNPWVESGDNPVDDVIDAAEERGALFGGGRPRTQVVVSPPLPVTDAEIDRAVDALDAAIAETFE</sequence>
<keyword evidence="9" id="KW-1185">Reference proteome</keyword>
<organism evidence="7 8">
    <name type="scientific">Haloplanus rubicundus</name>
    <dbReference type="NCBI Taxonomy" id="1547898"/>
    <lineage>
        <taxon>Archaea</taxon>
        <taxon>Methanobacteriati</taxon>
        <taxon>Methanobacteriota</taxon>
        <taxon>Stenosarchaea group</taxon>
        <taxon>Halobacteria</taxon>
        <taxon>Halobacteriales</taxon>
        <taxon>Haloferacaceae</taxon>
        <taxon>Haloplanus</taxon>
    </lineage>
</organism>
<name>A0A345ED58_9EURY</name>